<dbReference type="AlphaFoldDB" id="A0A523S597"/>
<dbReference type="InterPro" id="IPR000905">
    <property type="entry name" value="Gcp-like_dom"/>
</dbReference>
<feature type="binding site" evidence="8">
    <location>
        <position position="115"/>
    </location>
    <ligand>
        <name>Fe cation</name>
        <dbReference type="ChEBI" id="CHEBI:24875"/>
    </ligand>
</feature>
<keyword evidence="3 8" id="KW-0819">tRNA processing</keyword>
<keyword evidence="1 8" id="KW-0963">Cytoplasm</keyword>
<dbReference type="GO" id="GO:0061711">
    <property type="term" value="F:tRNA N(6)-L-threonylcarbamoyladenine synthase activity"/>
    <property type="evidence" value="ECO:0007669"/>
    <property type="project" value="UniProtKB-EC"/>
</dbReference>
<reference evidence="10 11" key="1">
    <citation type="submission" date="2019-03" db="EMBL/GenBank/DDBJ databases">
        <title>Metabolic potential of uncultured bacteria and archaea associated with petroleum seepage in deep-sea sediments.</title>
        <authorList>
            <person name="Dong X."/>
            <person name="Hubert C."/>
        </authorList>
    </citation>
    <scope>NUCLEOTIDE SEQUENCE [LARGE SCALE GENOMIC DNA]</scope>
    <source>
        <strain evidence="10">E44_bin7</strain>
    </source>
</reference>
<dbReference type="PANTHER" id="PTHR11735">
    <property type="entry name" value="TRNA N6-ADENOSINE THREONYLCARBAMOYLTRANSFERASE"/>
    <property type="match status" value="1"/>
</dbReference>
<dbReference type="EMBL" id="SOKJ01000035">
    <property type="protein sequence ID" value="TET13001.1"/>
    <property type="molecule type" value="Genomic_DNA"/>
</dbReference>
<dbReference type="InterPro" id="IPR017860">
    <property type="entry name" value="Peptidase_M22_CS"/>
</dbReference>
<evidence type="ECO:0000256" key="7">
    <source>
        <dbReference type="ARBA" id="ARBA00048117"/>
    </source>
</evidence>
<organism evidence="10 11">
    <name type="scientific">Aerophobetes bacterium</name>
    <dbReference type="NCBI Taxonomy" id="2030807"/>
    <lineage>
        <taxon>Bacteria</taxon>
        <taxon>Candidatus Aerophobota</taxon>
    </lineage>
</organism>
<dbReference type="NCBIfam" id="TIGR03723">
    <property type="entry name" value="T6A_TsaD_YgjD"/>
    <property type="match status" value="1"/>
</dbReference>
<evidence type="ECO:0000256" key="1">
    <source>
        <dbReference type="ARBA" id="ARBA00022490"/>
    </source>
</evidence>
<evidence type="ECO:0000313" key="11">
    <source>
        <dbReference type="Proteomes" id="UP000316360"/>
    </source>
</evidence>
<comment type="caution">
    <text evidence="10">The sequence shown here is derived from an EMBL/GenBank/DDBJ whole genome shotgun (WGS) entry which is preliminary data.</text>
</comment>
<dbReference type="Gene3D" id="3.30.420.40">
    <property type="match status" value="2"/>
</dbReference>
<evidence type="ECO:0000256" key="3">
    <source>
        <dbReference type="ARBA" id="ARBA00022694"/>
    </source>
</evidence>
<dbReference type="GO" id="GO:0002949">
    <property type="term" value="P:tRNA threonylcarbamoyladenosine modification"/>
    <property type="evidence" value="ECO:0007669"/>
    <property type="project" value="UniProtKB-UniRule"/>
</dbReference>
<evidence type="ECO:0000313" key="10">
    <source>
        <dbReference type="EMBL" id="TET13001.1"/>
    </source>
</evidence>
<dbReference type="InterPro" id="IPR017861">
    <property type="entry name" value="KAE1/TsaD"/>
</dbReference>
<comment type="subcellular location">
    <subcellularLocation>
        <location evidence="8">Cytoplasm</location>
    </subcellularLocation>
</comment>
<feature type="binding site" evidence="8">
    <location>
        <position position="180"/>
    </location>
    <ligand>
        <name>substrate</name>
    </ligand>
</feature>
<dbReference type="FunFam" id="3.30.420.40:FF:000040">
    <property type="entry name" value="tRNA N6-adenosine threonylcarbamoyltransferase"/>
    <property type="match status" value="1"/>
</dbReference>
<comment type="catalytic activity">
    <reaction evidence="7 8">
        <text>L-threonylcarbamoyladenylate + adenosine(37) in tRNA = N(6)-L-threonylcarbamoyladenosine(37) in tRNA + AMP + H(+)</text>
        <dbReference type="Rhea" id="RHEA:37059"/>
        <dbReference type="Rhea" id="RHEA-COMP:10162"/>
        <dbReference type="Rhea" id="RHEA-COMP:10163"/>
        <dbReference type="ChEBI" id="CHEBI:15378"/>
        <dbReference type="ChEBI" id="CHEBI:73682"/>
        <dbReference type="ChEBI" id="CHEBI:74411"/>
        <dbReference type="ChEBI" id="CHEBI:74418"/>
        <dbReference type="ChEBI" id="CHEBI:456215"/>
        <dbReference type="EC" id="2.3.1.234"/>
    </reaction>
</comment>
<comment type="similarity">
    <text evidence="8">Belongs to the KAE1 / TsaD family.</text>
</comment>
<dbReference type="CDD" id="cd24133">
    <property type="entry name" value="ASKHA_NBD_TsaD_bac"/>
    <property type="match status" value="1"/>
</dbReference>
<evidence type="ECO:0000256" key="4">
    <source>
        <dbReference type="ARBA" id="ARBA00022723"/>
    </source>
</evidence>
<keyword evidence="6 8" id="KW-0012">Acyltransferase</keyword>
<proteinExistence type="inferred from homology"/>
<evidence type="ECO:0000259" key="9">
    <source>
        <dbReference type="Pfam" id="PF00814"/>
    </source>
</evidence>
<dbReference type="SUPFAM" id="SSF53067">
    <property type="entry name" value="Actin-like ATPase domain"/>
    <property type="match status" value="1"/>
</dbReference>
<sequence>MLILGIETSCDETAAAIVENGKRTLSNVVASQVELHQKFQGIVPELASRKHLELIIPVIKEALKEGGVKLKNLDAIAATYGPGLLGSLLVGLTIAKGIAYTLRIPFVGINHLEAHLYVNFFQYPQVTPPLVGLIISGGHTELIYLSKEGEYEVLGTTRDDAAGEAFDKVARILNLGYPGGPAIEEIAKKGNPHSIPLPLTHFKEDTLDFSFSGIKTAVLYYVKGLQKRGELIPTADLAASFQLKVAQMLTQNLSKAAHLKKVKQIILGGGVSSNLFLRSFLEKEKLEGIKLFFPSLELCTDNAAMVAACAYPKIKKGKASPLSLDAQPNLSL</sequence>
<dbReference type="HAMAP" id="MF_01445">
    <property type="entry name" value="TsaD"/>
    <property type="match status" value="1"/>
</dbReference>
<gene>
    <name evidence="8 10" type="primary">tsaD</name>
    <name evidence="10" type="ORF">E3J84_00660</name>
</gene>
<feature type="binding site" evidence="8">
    <location>
        <position position="274"/>
    </location>
    <ligand>
        <name>substrate</name>
    </ligand>
</feature>
<dbReference type="NCBIfam" id="TIGR00329">
    <property type="entry name" value="gcp_kae1"/>
    <property type="match status" value="1"/>
</dbReference>
<feature type="binding site" evidence="8">
    <location>
        <position position="301"/>
    </location>
    <ligand>
        <name>Fe cation</name>
        <dbReference type="ChEBI" id="CHEBI:24875"/>
    </ligand>
</feature>
<feature type="binding site" evidence="8">
    <location>
        <position position="167"/>
    </location>
    <ligand>
        <name>substrate</name>
    </ligand>
</feature>
<dbReference type="EC" id="2.3.1.234" evidence="8"/>
<comment type="function">
    <text evidence="8">Required for the formation of a threonylcarbamoyl group on adenosine at position 37 (t(6)A37) in tRNAs that read codons beginning with adenine. Is involved in the transfer of the threonylcarbamoyl moiety of threonylcarbamoyl-AMP (TC-AMP) to the N6 group of A37, together with TsaE and TsaB. TsaD likely plays a direct catalytic role in this reaction.</text>
</comment>
<dbReference type="GO" id="GO:0005506">
    <property type="term" value="F:iron ion binding"/>
    <property type="evidence" value="ECO:0007669"/>
    <property type="project" value="UniProtKB-UniRule"/>
</dbReference>
<dbReference type="Pfam" id="PF00814">
    <property type="entry name" value="TsaD"/>
    <property type="match status" value="1"/>
</dbReference>
<keyword evidence="2 8" id="KW-0808">Transferase</keyword>
<dbReference type="PANTHER" id="PTHR11735:SF6">
    <property type="entry name" value="TRNA N6-ADENOSINE THREONYLCARBAMOYLTRANSFERASE, MITOCHONDRIAL"/>
    <property type="match status" value="1"/>
</dbReference>
<feature type="binding site" evidence="8">
    <location>
        <position position="184"/>
    </location>
    <ligand>
        <name>substrate</name>
    </ligand>
</feature>
<feature type="domain" description="Gcp-like" evidence="9">
    <location>
        <begin position="24"/>
        <end position="307"/>
    </location>
</feature>
<accession>A0A523S597</accession>
<evidence type="ECO:0000256" key="8">
    <source>
        <dbReference type="HAMAP-Rule" id="MF_01445"/>
    </source>
</evidence>
<evidence type="ECO:0000256" key="5">
    <source>
        <dbReference type="ARBA" id="ARBA00023004"/>
    </source>
</evidence>
<evidence type="ECO:0000256" key="2">
    <source>
        <dbReference type="ARBA" id="ARBA00022679"/>
    </source>
</evidence>
<feature type="binding site" evidence="8">
    <location>
        <begin position="134"/>
        <end position="138"/>
    </location>
    <ligand>
        <name>substrate</name>
    </ligand>
</feature>
<dbReference type="InterPro" id="IPR022450">
    <property type="entry name" value="TsaD"/>
</dbReference>
<dbReference type="PROSITE" id="PS01016">
    <property type="entry name" value="GLYCOPROTEASE"/>
    <property type="match status" value="1"/>
</dbReference>
<dbReference type="InterPro" id="IPR043129">
    <property type="entry name" value="ATPase_NBD"/>
</dbReference>
<feature type="binding site" evidence="8">
    <location>
        <position position="111"/>
    </location>
    <ligand>
        <name>Fe cation</name>
        <dbReference type="ChEBI" id="CHEBI:24875"/>
    </ligand>
</feature>
<name>A0A523S597_UNCAE</name>
<dbReference type="PRINTS" id="PR00789">
    <property type="entry name" value="OSIALOPTASE"/>
</dbReference>
<protein>
    <recommendedName>
        <fullName evidence="8">tRNA N6-adenosine threonylcarbamoyltransferase</fullName>
        <ecNumber evidence="8">2.3.1.234</ecNumber>
    </recommendedName>
    <alternativeName>
        <fullName evidence="8">N6-L-threonylcarbamoyladenine synthase</fullName>
        <shortName evidence="8">t(6)A synthase</shortName>
    </alternativeName>
    <alternativeName>
        <fullName evidence="8">t(6)A37 threonylcarbamoyladenosine biosynthesis protein TsaD</fullName>
    </alternativeName>
    <alternativeName>
        <fullName evidence="8">tRNA threonylcarbamoyladenosine biosynthesis protein TsaD</fullName>
    </alternativeName>
</protein>
<keyword evidence="4 8" id="KW-0479">Metal-binding</keyword>
<dbReference type="FunFam" id="3.30.420.40:FF:000012">
    <property type="entry name" value="tRNA N6-adenosine threonylcarbamoyltransferase"/>
    <property type="match status" value="1"/>
</dbReference>
<evidence type="ECO:0000256" key="6">
    <source>
        <dbReference type="ARBA" id="ARBA00023315"/>
    </source>
</evidence>
<comment type="cofactor">
    <cofactor evidence="8">
        <name>Fe(2+)</name>
        <dbReference type="ChEBI" id="CHEBI:29033"/>
    </cofactor>
    <text evidence="8">Binds 1 Fe(2+) ion per subunit.</text>
</comment>
<keyword evidence="5 8" id="KW-0408">Iron</keyword>
<dbReference type="GO" id="GO:0005737">
    <property type="term" value="C:cytoplasm"/>
    <property type="evidence" value="ECO:0007669"/>
    <property type="project" value="UniProtKB-SubCell"/>
</dbReference>
<dbReference type="Proteomes" id="UP000316360">
    <property type="component" value="Unassembled WGS sequence"/>
</dbReference>